<proteinExistence type="predicted"/>
<evidence type="ECO:0000313" key="3">
    <source>
        <dbReference type="EMBL" id="EPT02340.1"/>
    </source>
</evidence>
<dbReference type="InterPro" id="IPR045338">
    <property type="entry name" value="DUF6535"/>
</dbReference>
<evidence type="ECO:0000259" key="2">
    <source>
        <dbReference type="Pfam" id="PF20153"/>
    </source>
</evidence>
<dbReference type="HOGENOM" id="CLU_018688_1_2_1"/>
<accession>S8FVR8</accession>
<dbReference type="AlphaFoldDB" id="S8FVR8"/>
<gene>
    <name evidence="3" type="ORF">FOMPIDRAFT_1048027</name>
</gene>
<protein>
    <recommendedName>
        <fullName evidence="2">DUF6535 domain-containing protein</fullName>
    </recommendedName>
</protein>
<name>S8FVR8_FOMSC</name>
<feature type="domain" description="DUF6535" evidence="2">
    <location>
        <begin position="7"/>
        <end position="183"/>
    </location>
</feature>
<feature type="transmembrane region" description="Helical" evidence="1">
    <location>
        <begin position="162"/>
        <end position="184"/>
    </location>
</feature>
<dbReference type="Pfam" id="PF20153">
    <property type="entry name" value="DUF6535"/>
    <property type="match status" value="1"/>
</dbReference>
<dbReference type="STRING" id="743788.S8FVR8"/>
<dbReference type="Proteomes" id="UP000015241">
    <property type="component" value="Unassembled WGS sequence"/>
</dbReference>
<keyword evidence="1" id="KW-0472">Membrane</keyword>
<reference evidence="3 4" key="1">
    <citation type="journal article" date="2012" name="Science">
        <title>The Paleozoic origin of enzymatic lignin decomposition reconstructed from 31 fungal genomes.</title>
        <authorList>
            <person name="Floudas D."/>
            <person name="Binder M."/>
            <person name="Riley R."/>
            <person name="Barry K."/>
            <person name="Blanchette R.A."/>
            <person name="Henrissat B."/>
            <person name="Martinez A.T."/>
            <person name="Otillar R."/>
            <person name="Spatafora J.W."/>
            <person name="Yadav J.S."/>
            <person name="Aerts A."/>
            <person name="Benoit I."/>
            <person name="Boyd A."/>
            <person name="Carlson A."/>
            <person name="Copeland A."/>
            <person name="Coutinho P.M."/>
            <person name="de Vries R.P."/>
            <person name="Ferreira P."/>
            <person name="Findley K."/>
            <person name="Foster B."/>
            <person name="Gaskell J."/>
            <person name="Glotzer D."/>
            <person name="Gorecki P."/>
            <person name="Heitman J."/>
            <person name="Hesse C."/>
            <person name="Hori C."/>
            <person name="Igarashi K."/>
            <person name="Jurgens J.A."/>
            <person name="Kallen N."/>
            <person name="Kersten P."/>
            <person name="Kohler A."/>
            <person name="Kuees U."/>
            <person name="Kumar T.K.A."/>
            <person name="Kuo A."/>
            <person name="LaButti K."/>
            <person name="Larrondo L.F."/>
            <person name="Lindquist E."/>
            <person name="Ling A."/>
            <person name="Lombard V."/>
            <person name="Lucas S."/>
            <person name="Lundell T."/>
            <person name="Martin R."/>
            <person name="McLaughlin D.J."/>
            <person name="Morgenstern I."/>
            <person name="Morin E."/>
            <person name="Murat C."/>
            <person name="Nagy L.G."/>
            <person name="Nolan M."/>
            <person name="Ohm R.A."/>
            <person name="Patyshakuliyeva A."/>
            <person name="Rokas A."/>
            <person name="Ruiz-Duenas F.J."/>
            <person name="Sabat G."/>
            <person name="Salamov A."/>
            <person name="Samejima M."/>
            <person name="Schmutz J."/>
            <person name="Slot J.C."/>
            <person name="St John F."/>
            <person name="Stenlid J."/>
            <person name="Sun H."/>
            <person name="Sun S."/>
            <person name="Syed K."/>
            <person name="Tsang A."/>
            <person name="Wiebenga A."/>
            <person name="Young D."/>
            <person name="Pisabarro A."/>
            <person name="Eastwood D.C."/>
            <person name="Martin F."/>
            <person name="Cullen D."/>
            <person name="Grigoriev I.V."/>
            <person name="Hibbett D.S."/>
        </authorList>
    </citation>
    <scope>NUCLEOTIDE SEQUENCE</scope>
    <source>
        <strain evidence="4">FP-58527</strain>
    </source>
</reference>
<feature type="non-terminal residue" evidence="3">
    <location>
        <position position="218"/>
    </location>
</feature>
<feature type="transmembrane region" description="Helical" evidence="1">
    <location>
        <begin position="100"/>
        <end position="119"/>
    </location>
</feature>
<evidence type="ECO:0000313" key="4">
    <source>
        <dbReference type="Proteomes" id="UP000015241"/>
    </source>
</evidence>
<sequence length="218" mass="24005">MTSSEAWAKCARDAWAEEESRVKKLDDEIDTLLVFAALFSAVLTAFIVQYYATLQTGSPGSSPQSMVVSGGTAAGDIILNVTFSASGSSSTPPWSVAINALWYTALVLSIAAASLAISVKQWLAHYIPSDSEKTIARMRLPIWHLRSHALREWHVSEVVTSLLLLLQISLVLFLVGTTLLLWSFTRIVIVRDTEADVQEVLEELAQREFSRGIHAFPR</sequence>
<keyword evidence="4" id="KW-1185">Reference proteome</keyword>
<dbReference type="InParanoid" id="S8FVR8"/>
<feature type="transmembrane region" description="Helical" evidence="1">
    <location>
        <begin position="31"/>
        <end position="52"/>
    </location>
</feature>
<keyword evidence="1" id="KW-0812">Transmembrane</keyword>
<organism evidence="3 4">
    <name type="scientific">Fomitopsis schrenkii</name>
    <name type="common">Brown rot fungus</name>
    <dbReference type="NCBI Taxonomy" id="2126942"/>
    <lineage>
        <taxon>Eukaryota</taxon>
        <taxon>Fungi</taxon>
        <taxon>Dikarya</taxon>
        <taxon>Basidiomycota</taxon>
        <taxon>Agaricomycotina</taxon>
        <taxon>Agaricomycetes</taxon>
        <taxon>Polyporales</taxon>
        <taxon>Fomitopsis</taxon>
    </lineage>
</organism>
<evidence type="ECO:0000256" key="1">
    <source>
        <dbReference type="SAM" id="Phobius"/>
    </source>
</evidence>
<keyword evidence="1" id="KW-1133">Transmembrane helix</keyword>
<dbReference type="EMBL" id="KE504136">
    <property type="protein sequence ID" value="EPT02340.1"/>
    <property type="molecule type" value="Genomic_DNA"/>
</dbReference>